<dbReference type="RefSeq" id="WP_091726553.1">
    <property type="nucleotide sequence ID" value="NZ_LT629757.1"/>
</dbReference>
<dbReference type="STRING" id="642780.SAMN04488570_0897"/>
<dbReference type="SUPFAM" id="SSF51735">
    <property type="entry name" value="NAD(P)-binding Rossmann-fold domains"/>
    <property type="match status" value="1"/>
</dbReference>
<evidence type="ECO:0000259" key="1">
    <source>
        <dbReference type="Pfam" id="PF13460"/>
    </source>
</evidence>
<dbReference type="OrthoDB" id="5510591at2"/>
<organism evidence="2 3">
    <name type="scientific">Nocardioides scoriae</name>
    <dbReference type="NCBI Taxonomy" id="642780"/>
    <lineage>
        <taxon>Bacteria</taxon>
        <taxon>Bacillati</taxon>
        <taxon>Actinomycetota</taxon>
        <taxon>Actinomycetes</taxon>
        <taxon>Propionibacteriales</taxon>
        <taxon>Nocardioidaceae</taxon>
        <taxon>Nocardioides</taxon>
    </lineage>
</organism>
<feature type="domain" description="NAD(P)-binding" evidence="1">
    <location>
        <begin position="6"/>
        <end position="186"/>
    </location>
</feature>
<protein>
    <submittedName>
        <fullName evidence="2">Uncharacterized conserved protein YbjT, contains NAD(P)-binding and DUF2867 domains</fullName>
    </submittedName>
</protein>
<dbReference type="AlphaFoldDB" id="A0A1H1NJZ4"/>
<evidence type="ECO:0000313" key="2">
    <source>
        <dbReference type="EMBL" id="SDR99371.1"/>
    </source>
</evidence>
<proteinExistence type="predicted"/>
<dbReference type="Gene3D" id="3.40.50.720">
    <property type="entry name" value="NAD(P)-binding Rossmann-like Domain"/>
    <property type="match status" value="1"/>
</dbReference>
<evidence type="ECO:0000313" key="3">
    <source>
        <dbReference type="Proteomes" id="UP000198859"/>
    </source>
</evidence>
<dbReference type="InterPro" id="IPR036291">
    <property type="entry name" value="NAD(P)-bd_dom_sf"/>
</dbReference>
<dbReference type="Pfam" id="PF13460">
    <property type="entry name" value="NAD_binding_10"/>
    <property type="match status" value="1"/>
</dbReference>
<dbReference type="PANTHER" id="PTHR47129">
    <property type="entry name" value="QUINONE OXIDOREDUCTASE 2"/>
    <property type="match status" value="1"/>
</dbReference>
<dbReference type="InterPro" id="IPR052718">
    <property type="entry name" value="NmrA-type_oxidoreductase"/>
</dbReference>
<dbReference type="Gene3D" id="3.90.25.10">
    <property type="entry name" value="UDP-galactose 4-epimerase, domain 1"/>
    <property type="match status" value="1"/>
</dbReference>
<name>A0A1H1NJZ4_9ACTN</name>
<keyword evidence="3" id="KW-1185">Reference proteome</keyword>
<sequence>MITVTGATGALNGATVDHLLERLPASEVTVVVRDPDRARHLADRGVAVRRGDYADPRSGAGSLAEAFAGADQLLLVSSNDPGGDTVQLHRNAVEAAATAGVGRVLYTSHQGAAADSPFGPGRVHAATEDLLADSGLPWTSLRNGFYAHSLAWLAGPWRETGVVTVPADGPVSWTTRDDAAQAAAVVLLADDHVDGPLTLTATEAPTFADVADLASELSGRTVTCEVVDPERWLADQVAAGRPEHVARFTLGMYLAAAGGFFAGTDPALGRLLGRPPTSVREVLAQVPPNPPPGR</sequence>
<accession>A0A1H1NJZ4</accession>
<dbReference type="Proteomes" id="UP000198859">
    <property type="component" value="Chromosome I"/>
</dbReference>
<dbReference type="EMBL" id="LT629757">
    <property type="protein sequence ID" value="SDR99371.1"/>
    <property type="molecule type" value="Genomic_DNA"/>
</dbReference>
<dbReference type="InterPro" id="IPR016040">
    <property type="entry name" value="NAD(P)-bd_dom"/>
</dbReference>
<dbReference type="PANTHER" id="PTHR47129:SF1">
    <property type="entry name" value="NMRA-LIKE DOMAIN-CONTAINING PROTEIN"/>
    <property type="match status" value="1"/>
</dbReference>
<gene>
    <name evidence="2" type="ORF">SAMN04488570_0897</name>
</gene>
<reference evidence="3" key="1">
    <citation type="submission" date="2016-10" db="EMBL/GenBank/DDBJ databases">
        <authorList>
            <person name="Varghese N."/>
            <person name="Submissions S."/>
        </authorList>
    </citation>
    <scope>NUCLEOTIDE SEQUENCE [LARGE SCALE GENOMIC DNA]</scope>
    <source>
        <strain evidence="3">DSM 22127</strain>
    </source>
</reference>